<sequence>MRAADTVFLHGHVITVNEKDEIAEAVAVSGNQICMVGTSEEVQAAIGAETKVIDLRGRTLMPGFIDAHMHLTLLALLAGEYLDVNSDQLPTIDALKEAIAERARQVPKGTWIKCWGYEQSKLLDQRHPTAADLNEAAPDHPVQVVRCCGHMGVYNSKALALIDLEKFQPDEVMREQGRATGLLKESAHNALWSQVAFTREGLAEGLRKTSRELLSMGITSVHDAGGYGAKTLDMMEQASRTGDLGVRVYQLLYSTFGKEATNDWQAHIRGSGIRTGFGNRWFRIGAMKQLLDGSTSGPSSATRAPYSHDPELKGILNLSQREMDDFVRINHEAGYQVTAHAVGDLSVEMFLAALEKALGPNPADSFHRIEHCALTDERLIEQLRRLKITPISNPGFFYENASAYIRYYGDRVRHMFPLKSYLEKGIPTALGSDAPVISANPMIGLYGAVCRRDKCSGETAGREQRVGLLDAIRMYTYNGALASMEADRKGSIEAGKLADLTVLSCNLLQCPEDALKEVQVDFTMVDGKLEYSRVDV</sequence>
<dbReference type="GO" id="GO:0016810">
    <property type="term" value="F:hydrolase activity, acting on carbon-nitrogen (but not peptide) bonds"/>
    <property type="evidence" value="ECO:0007669"/>
    <property type="project" value="InterPro"/>
</dbReference>
<dbReference type="InterPro" id="IPR011059">
    <property type="entry name" value="Metal-dep_hydrolase_composite"/>
</dbReference>
<evidence type="ECO:0000313" key="3">
    <source>
        <dbReference type="Proteomes" id="UP000679848"/>
    </source>
</evidence>
<accession>A0A810Q380</accession>
<dbReference type="Gene3D" id="2.30.40.10">
    <property type="entry name" value="Urease, subunit C, domain 1"/>
    <property type="match status" value="1"/>
</dbReference>
<dbReference type="PANTHER" id="PTHR22642:SF2">
    <property type="entry name" value="PROTEIN LONG AFTER FAR-RED 3"/>
    <property type="match status" value="1"/>
</dbReference>
<name>A0A810Q380_9FIRM</name>
<dbReference type="Proteomes" id="UP000679848">
    <property type="component" value="Chromosome"/>
</dbReference>
<proteinExistence type="predicted"/>
<reference evidence="2" key="1">
    <citation type="submission" date="2020-09" db="EMBL/GenBank/DDBJ databases">
        <title>New species isolated from human feces.</title>
        <authorList>
            <person name="Kitahara M."/>
            <person name="Shigeno Y."/>
            <person name="Shime M."/>
            <person name="Matsumoto Y."/>
            <person name="Nakamura S."/>
            <person name="Motooka D."/>
            <person name="Fukuoka S."/>
            <person name="Nishikawa H."/>
            <person name="Benno Y."/>
        </authorList>
    </citation>
    <scope>NUCLEOTIDE SEQUENCE</scope>
    <source>
        <strain evidence="2">MM59</strain>
    </source>
</reference>
<dbReference type="SUPFAM" id="SSF51556">
    <property type="entry name" value="Metallo-dependent hydrolases"/>
    <property type="match status" value="1"/>
</dbReference>
<organism evidence="2 3">
    <name type="scientific">Pusillibacter faecalis</name>
    <dbReference type="NCBI Taxonomy" id="2714358"/>
    <lineage>
        <taxon>Bacteria</taxon>
        <taxon>Bacillati</taxon>
        <taxon>Bacillota</taxon>
        <taxon>Clostridia</taxon>
        <taxon>Eubacteriales</taxon>
        <taxon>Oscillospiraceae</taxon>
        <taxon>Pusillibacter</taxon>
    </lineage>
</organism>
<dbReference type="Pfam" id="PF07969">
    <property type="entry name" value="Amidohydro_3"/>
    <property type="match status" value="1"/>
</dbReference>
<gene>
    <name evidence="2" type="ORF">MM59RIKEN_00970</name>
</gene>
<dbReference type="RefSeq" id="WP_213542393.1">
    <property type="nucleotide sequence ID" value="NZ_AP023420.1"/>
</dbReference>
<dbReference type="KEGG" id="pfaa:MM59RIKEN_00970"/>
<dbReference type="AlphaFoldDB" id="A0A810Q380"/>
<dbReference type="CDD" id="cd01300">
    <property type="entry name" value="YtcJ_like"/>
    <property type="match status" value="1"/>
</dbReference>
<dbReference type="InterPro" id="IPR032466">
    <property type="entry name" value="Metal_Hydrolase"/>
</dbReference>
<evidence type="ECO:0000313" key="2">
    <source>
        <dbReference type="EMBL" id="BCK82778.1"/>
    </source>
</evidence>
<dbReference type="Gene3D" id="3.10.310.70">
    <property type="match status" value="1"/>
</dbReference>
<protein>
    <submittedName>
        <fullName evidence="2">Amidohydrolase</fullName>
    </submittedName>
</protein>
<keyword evidence="3" id="KW-1185">Reference proteome</keyword>
<dbReference type="SUPFAM" id="SSF51338">
    <property type="entry name" value="Composite domain of metallo-dependent hydrolases"/>
    <property type="match status" value="1"/>
</dbReference>
<evidence type="ECO:0000259" key="1">
    <source>
        <dbReference type="Pfam" id="PF07969"/>
    </source>
</evidence>
<dbReference type="EMBL" id="AP023420">
    <property type="protein sequence ID" value="BCK82778.1"/>
    <property type="molecule type" value="Genomic_DNA"/>
</dbReference>
<dbReference type="InterPro" id="IPR033932">
    <property type="entry name" value="YtcJ-like"/>
</dbReference>
<dbReference type="PANTHER" id="PTHR22642">
    <property type="entry name" value="IMIDAZOLONEPROPIONASE"/>
    <property type="match status" value="1"/>
</dbReference>
<feature type="domain" description="Amidohydrolase 3" evidence="1">
    <location>
        <begin position="51"/>
        <end position="529"/>
    </location>
</feature>
<dbReference type="Gene3D" id="3.20.20.140">
    <property type="entry name" value="Metal-dependent hydrolases"/>
    <property type="match status" value="1"/>
</dbReference>
<dbReference type="InterPro" id="IPR013108">
    <property type="entry name" value="Amidohydro_3"/>
</dbReference>